<dbReference type="PANTHER" id="PTHR10491:SF4">
    <property type="entry name" value="METHIONINE ADENOSYLTRANSFERASE 2 SUBUNIT BETA"/>
    <property type="match status" value="1"/>
</dbReference>
<feature type="domain" description="RmlD-like substrate binding" evidence="3">
    <location>
        <begin position="3"/>
        <end position="259"/>
    </location>
</feature>
<dbReference type="KEGG" id="tai:Taci_1621"/>
<dbReference type="eggNOG" id="COG1091">
    <property type="taxonomic scope" value="Bacteria"/>
</dbReference>
<dbReference type="NCBIfam" id="TIGR01214">
    <property type="entry name" value="rmlD"/>
    <property type="match status" value="1"/>
</dbReference>
<dbReference type="PATRIC" id="fig|525903.6.peg.1617"/>
<comment type="similarity">
    <text evidence="1 2">Belongs to the dTDP-4-dehydrorhamnose reductase family.</text>
</comment>
<dbReference type="EnsemblBacteria" id="ACZ19842">
    <property type="protein sequence ID" value="ACZ19842"/>
    <property type="gene ID" value="Taci_1621"/>
</dbReference>
<dbReference type="Gene3D" id="3.40.50.720">
    <property type="entry name" value="NAD(P)-binding Rossmann-like Domain"/>
    <property type="match status" value="1"/>
</dbReference>
<comment type="function">
    <text evidence="2">Catalyzes the reduction of dTDP-6-deoxy-L-lyxo-4-hexulose to yield dTDP-L-rhamnose.</text>
</comment>
<evidence type="ECO:0000313" key="5">
    <source>
        <dbReference type="Proteomes" id="UP000002030"/>
    </source>
</evidence>
<dbReference type="AlphaFoldDB" id="D1B751"/>
<dbReference type="Gene3D" id="3.90.25.10">
    <property type="entry name" value="UDP-galactose 4-epimerase, domain 1"/>
    <property type="match status" value="1"/>
</dbReference>
<dbReference type="STRING" id="525903.Taci_1621"/>
<evidence type="ECO:0000313" key="4">
    <source>
        <dbReference type="EMBL" id="ACZ19842.1"/>
    </source>
</evidence>
<dbReference type="GO" id="GO:0019305">
    <property type="term" value="P:dTDP-rhamnose biosynthetic process"/>
    <property type="evidence" value="ECO:0007669"/>
    <property type="project" value="UniProtKB-UniPathway"/>
</dbReference>
<organism evidence="4 5">
    <name type="scientific">Thermanaerovibrio acidaminovorans (strain ATCC 49978 / DSM 6589 / Su883)</name>
    <name type="common">Selenomonas acidaminovorans</name>
    <dbReference type="NCBI Taxonomy" id="525903"/>
    <lineage>
        <taxon>Bacteria</taxon>
        <taxon>Thermotogati</taxon>
        <taxon>Synergistota</taxon>
        <taxon>Synergistia</taxon>
        <taxon>Synergistales</taxon>
        <taxon>Synergistaceae</taxon>
        <taxon>Thermanaerovibrio</taxon>
    </lineage>
</organism>
<dbReference type="HOGENOM" id="CLU_045518_1_2_0"/>
<protein>
    <recommendedName>
        <fullName evidence="2">dTDP-4-dehydrorhamnose reductase</fullName>
        <ecNumber evidence="2">1.1.1.133</ecNumber>
    </recommendedName>
</protein>
<dbReference type="UniPathway" id="UPA00124"/>
<dbReference type="PANTHER" id="PTHR10491">
    <property type="entry name" value="DTDP-4-DEHYDRORHAMNOSE REDUCTASE"/>
    <property type="match status" value="1"/>
</dbReference>
<keyword evidence="2" id="KW-0521">NADP</keyword>
<keyword evidence="2" id="KW-0560">Oxidoreductase</keyword>
<evidence type="ECO:0000256" key="1">
    <source>
        <dbReference type="ARBA" id="ARBA00010944"/>
    </source>
</evidence>
<dbReference type="Pfam" id="PF04321">
    <property type="entry name" value="RmlD_sub_bind"/>
    <property type="match status" value="1"/>
</dbReference>
<keyword evidence="5" id="KW-1185">Reference proteome</keyword>
<dbReference type="InterPro" id="IPR005913">
    <property type="entry name" value="dTDP_dehydrorham_reduct"/>
</dbReference>
<dbReference type="InterPro" id="IPR036291">
    <property type="entry name" value="NAD(P)-bd_dom_sf"/>
</dbReference>
<dbReference type="CDD" id="cd05254">
    <property type="entry name" value="dTDP_HR_like_SDR_e"/>
    <property type="match status" value="1"/>
</dbReference>
<dbReference type="Proteomes" id="UP000002030">
    <property type="component" value="Chromosome"/>
</dbReference>
<dbReference type="EMBL" id="CP001818">
    <property type="protein sequence ID" value="ACZ19842.1"/>
    <property type="molecule type" value="Genomic_DNA"/>
</dbReference>
<dbReference type="SUPFAM" id="SSF51735">
    <property type="entry name" value="NAD(P)-binding Rossmann-fold domains"/>
    <property type="match status" value="1"/>
</dbReference>
<dbReference type="InterPro" id="IPR029903">
    <property type="entry name" value="RmlD-like-bd"/>
</dbReference>
<accession>D1B751</accession>
<comment type="pathway">
    <text evidence="2">Carbohydrate biosynthesis; dTDP-L-rhamnose biosynthesis.</text>
</comment>
<dbReference type="EC" id="1.1.1.133" evidence="2"/>
<evidence type="ECO:0000259" key="3">
    <source>
        <dbReference type="Pfam" id="PF04321"/>
    </source>
</evidence>
<name>D1B751_THEAS</name>
<sequence>MLKFLITGKQGQLSLAFAELLKTRGIEFLALGRHDLDISDLNSVRRVIAHYKPGAVFNGAAYNDVDKAEENRETAFLANAIGPKNLALACAEMSIPLITFSTDYVFDGKKSAPYTTEDPTCPLNAYGESKLAGEIFVHESCQQFILARVSWVFGEKGKTESNFLKKLLYWASSNKRLRIVDDQISSPSFAPDIAEAVYSLFKDGKWGLSHLCNTGFCSRYDWAKIALQTVNWSGELMRAKSREFRTAAQRPAFSALRSSYELPSWEESTLRCLSNLNL</sequence>
<dbReference type="GO" id="GO:0008831">
    <property type="term" value="F:dTDP-4-dehydrorhamnose reductase activity"/>
    <property type="evidence" value="ECO:0007669"/>
    <property type="project" value="UniProtKB-EC"/>
</dbReference>
<gene>
    <name evidence="4" type="ordered locus">Taci_1621</name>
</gene>
<proteinExistence type="inferred from homology"/>
<dbReference type="OrthoDB" id="9803892at2"/>
<reference evidence="4 5" key="1">
    <citation type="journal article" date="2009" name="Stand. Genomic Sci.">
        <title>Complete genome sequence of Thermanaerovibrio acidaminovorans type strain (Su883).</title>
        <authorList>
            <person name="Chovatia M."/>
            <person name="Sikorski J."/>
            <person name="Schroder M."/>
            <person name="Lapidus A."/>
            <person name="Nolan M."/>
            <person name="Tice H."/>
            <person name="Glavina Del Rio T."/>
            <person name="Copeland A."/>
            <person name="Cheng J.F."/>
            <person name="Lucas S."/>
            <person name="Chen F."/>
            <person name="Bruce D."/>
            <person name="Goodwin L."/>
            <person name="Pitluck S."/>
            <person name="Ivanova N."/>
            <person name="Mavromatis K."/>
            <person name="Ovchinnikova G."/>
            <person name="Pati A."/>
            <person name="Chen A."/>
            <person name="Palaniappan K."/>
            <person name="Land M."/>
            <person name="Hauser L."/>
            <person name="Chang Y.J."/>
            <person name="Jeffries C.D."/>
            <person name="Chain P."/>
            <person name="Saunders E."/>
            <person name="Detter J.C."/>
            <person name="Brettin T."/>
            <person name="Rohde M."/>
            <person name="Goker M."/>
            <person name="Spring S."/>
            <person name="Bristow J."/>
            <person name="Markowitz V."/>
            <person name="Hugenholtz P."/>
            <person name="Kyrpides N.C."/>
            <person name="Klenk H.P."/>
            <person name="Eisen J.A."/>
        </authorList>
    </citation>
    <scope>NUCLEOTIDE SEQUENCE [LARGE SCALE GENOMIC DNA]</scope>
    <source>
        <strain evidence="5">ATCC 49978 / DSM 6589 / Su883</strain>
    </source>
</reference>
<dbReference type="GO" id="GO:0005829">
    <property type="term" value="C:cytosol"/>
    <property type="evidence" value="ECO:0007669"/>
    <property type="project" value="TreeGrafter"/>
</dbReference>
<evidence type="ECO:0000256" key="2">
    <source>
        <dbReference type="RuleBase" id="RU364082"/>
    </source>
</evidence>